<proteinExistence type="predicted"/>
<evidence type="ECO:0000313" key="2">
    <source>
        <dbReference type="EMBL" id="RRR17739.1"/>
    </source>
</evidence>
<gene>
    <name evidence="2" type="ORF">DS079_12340</name>
</gene>
<dbReference type="PROSITE" id="PS51318">
    <property type="entry name" value="TAT"/>
    <property type="match status" value="1"/>
</dbReference>
<comment type="caution">
    <text evidence="2">The sequence shown here is derived from an EMBL/GenBank/DDBJ whole genome shotgun (WGS) entry which is preliminary data.</text>
</comment>
<keyword evidence="1" id="KW-0732">Signal</keyword>
<evidence type="ECO:0000256" key="1">
    <source>
        <dbReference type="SAM" id="SignalP"/>
    </source>
</evidence>
<organism evidence="2 3">
    <name type="scientific">Brachybacterium paraconglomeratum</name>
    <dbReference type="NCBI Taxonomy" id="173362"/>
    <lineage>
        <taxon>Bacteria</taxon>
        <taxon>Bacillati</taxon>
        <taxon>Actinomycetota</taxon>
        <taxon>Actinomycetes</taxon>
        <taxon>Micrococcales</taxon>
        <taxon>Dermabacteraceae</taxon>
        <taxon>Brachybacterium</taxon>
    </lineage>
</organism>
<accession>A0A3R8RPS8</accession>
<evidence type="ECO:0000313" key="3">
    <source>
        <dbReference type="Proteomes" id="UP000274327"/>
    </source>
</evidence>
<feature type="signal peptide" evidence="1">
    <location>
        <begin position="1"/>
        <end position="35"/>
    </location>
</feature>
<dbReference type="AlphaFoldDB" id="A0A3R8RPS8"/>
<protein>
    <submittedName>
        <fullName evidence="2">Uncharacterized protein</fullName>
    </submittedName>
</protein>
<dbReference type="GeneID" id="78121810"/>
<dbReference type="Proteomes" id="UP000274327">
    <property type="component" value="Unassembled WGS sequence"/>
</dbReference>
<sequence>MSSTARSVTTRRSMMKGMAWAAPVMTMAVAAPALAASPPIDPPPVMAVLNTNASCKVTGGIHKYRLVFTFTNSGSDATVTMTSVSVTPNSGSPVTFPVSDEAPFSLPAGGEEVVTYESVKADDMANGTATATFEYEDATGVVQTVTQEFAVSSLPPCKN</sequence>
<reference evidence="2 3" key="1">
    <citation type="submission" date="2018-07" db="EMBL/GenBank/DDBJ databases">
        <title>Brachybacteriurn paraconglorneratum KCTC 9916.</title>
        <authorList>
            <person name="Li Y."/>
        </authorList>
    </citation>
    <scope>NUCLEOTIDE SEQUENCE [LARGE SCALE GENOMIC DNA]</scope>
    <source>
        <strain evidence="2 3">KCTC 9916</strain>
    </source>
</reference>
<feature type="chain" id="PRO_5038611602" evidence="1">
    <location>
        <begin position="36"/>
        <end position="159"/>
    </location>
</feature>
<name>A0A3R8RPS8_9MICO</name>
<dbReference type="EMBL" id="QOCI01000010">
    <property type="protein sequence ID" value="RRR17739.1"/>
    <property type="molecule type" value="Genomic_DNA"/>
</dbReference>
<dbReference type="RefSeq" id="WP_126988151.1">
    <property type="nucleotide sequence ID" value="NZ_JALXWX010000032.1"/>
</dbReference>
<dbReference type="InterPro" id="IPR006311">
    <property type="entry name" value="TAT_signal"/>
</dbReference>
<keyword evidence="3" id="KW-1185">Reference proteome</keyword>